<evidence type="ECO:0000256" key="5">
    <source>
        <dbReference type="PIRSR" id="PIRSR000097-3"/>
    </source>
</evidence>
<sequence>MAVPDIPCLKLHNGESMPAVGVGCWMGRVGEGDHVKTMIKHALELGYRHIDTVREHSGILVSKNRNEKSVGEALCESNVPRKDIFITTKLASEDHGRVSDALDLSLGKLGIEYVDLYLMHWPQAFQETGRCLCSLTSNFSIFNFSSVQGEPFTPEESPTFVETWKSMEKLLLSGKTRSIGVSNFSVKTLTALLQNAQVIPAANQVEMHPCLPQNSLLSFCRMHGIAVTAYSPIGKHKFATDPGIIKIARTKAVTEAQVILSWGVQRGTAVIPKTEHGDRLKQNIQLVHLTTEEMGVLNNLHMQPGMHRSVCGFHSTEYRGSCFGWTYEQLGWDMVLGGIVPDHTV</sequence>
<feature type="binding site" evidence="4">
    <location>
        <position position="120"/>
    </location>
    <ligand>
        <name>substrate</name>
    </ligand>
</feature>
<evidence type="ECO:0000256" key="4">
    <source>
        <dbReference type="PIRSR" id="PIRSR000097-2"/>
    </source>
</evidence>
<dbReference type="FunFam" id="3.20.20.100:FF:000002">
    <property type="entry name" value="2,5-diketo-D-gluconic acid reductase A"/>
    <property type="match status" value="1"/>
</dbReference>
<evidence type="ECO:0000313" key="8">
    <source>
        <dbReference type="Proteomes" id="UP000027222"/>
    </source>
</evidence>
<gene>
    <name evidence="7" type="ORF">GALMADRAFT_75081</name>
</gene>
<dbReference type="CDD" id="cd19071">
    <property type="entry name" value="AKR_AKR1-5-like"/>
    <property type="match status" value="1"/>
</dbReference>
<organism evidence="7 8">
    <name type="scientific">Galerina marginata (strain CBS 339.88)</name>
    <dbReference type="NCBI Taxonomy" id="685588"/>
    <lineage>
        <taxon>Eukaryota</taxon>
        <taxon>Fungi</taxon>
        <taxon>Dikarya</taxon>
        <taxon>Basidiomycota</taxon>
        <taxon>Agaricomycotina</taxon>
        <taxon>Agaricomycetes</taxon>
        <taxon>Agaricomycetidae</taxon>
        <taxon>Agaricales</taxon>
        <taxon>Agaricineae</taxon>
        <taxon>Strophariaceae</taxon>
        <taxon>Galerina</taxon>
    </lineage>
</organism>
<protein>
    <recommendedName>
        <fullName evidence="6">NADP-dependent oxidoreductase domain-containing protein</fullName>
    </recommendedName>
</protein>
<dbReference type="Gene3D" id="3.20.20.100">
    <property type="entry name" value="NADP-dependent oxidoreductase domain"/>
    <property type="match status" value="1"/>
</dbReference>
<reference evidence="8" key="1">
    <citation type="journal article" date="2014" name="Proc. Natl. Acad. Sci. U.S.A.">
        <title>Extensive sampling of basidiomycete genomes demonstrates inadequacy of the white-rot/brown-rot paradigm for wood decay fungi.</title>
        <authorList>
            <person name="Riley R."/>
            <person name="Salamov A.A."/>
            <person name="Brown D.W."/>
            <person name="Nagy L.G."/>
            <person name="Floudas D."/>
            <person name="Held B.W."/>
            <person name="Levasseur A."/>
            <person name="Lombard V."/>
            <person name="Morin E."/>
            <person name="Otillar R."/>
            <person name="Lindquist E.A."/>
            <person name="Sun H."/>
            <person name="LaButti K.M."/>
            <person name="Schmutz J."/>
            <person name="Jabbour D."/>
            <person name="Luo H."/>
            <person name="Baker S.E."/>
            <person name="Pisabarro A.G."/>
            <person name="Walton J.D."/>
            <person name="Blanchette R.A."/>
            <person name="Henrissat B."/>
            <person name="Martin F."/>
            <person name="Cullen D."/>
            <person name="Hibbett D.S."/>
            <person name="Grigoriev I.V."/>
        </authorList>
    </citation>
    <scope>NUCLEOTIDE SEQUENCE [LARGE SCALE GENOMIC DNA]</scope>
    <source>
        <strain evidence="8">CBS 339.88</strain>
    </source>
</reference>
<name>A0A067SKZ3_GALM3</name>
<dbReference type="PROSITE" id="PS00062">
    <property type="entry name" value="ALDOKETO_REDUCTASE_2"/>
    <property type="match status" value="1"/>
</dbReference>
<dbReference type="GO" id="GO:0016616">
    <property type="term" value="F:oxidoreductase activity, acting on the CH-OH group of donors, NAD or NADP as acceptor"/>
    <property type="evidence" value="ECO:0007669"/>
    <property type="project" value="UniProtKB-ARBA"/>
</dbReference>
<feature type="site" description="Lowers pKa of active site Tyr" evidence="5">
    <location>
        <position position="89"/>
    </location>
</feature>
<dbReference type="OrthoDB" id="5945798at2759"/>
<dbReference type="PRINTS" id="PR00069">
    <property type="entry name" value="ALDKETRDTASE"/>
</dbReference>
<dbReference type="PANTHER" id="PTHR43827">
    <property type="entry name" value="2,5-DIKETO-D-GLUCONIC ACID REDUCTASE"/>
    <property type="match status" value="1"/>
</dbReference>
<evidence type="ECO:0000256" key="1">
    <source>
        <dbReference type="ARBA" id="ARBA00007905"/>
    </source>
</evidence>
<evidence type="ECO:0000256" key="3">
    <source>
        <dbReference type="ARBA" id="ARBA00023002"/>
    </source>
</evidence>
<dbReference type="STRING" id="685588.A0A067SKZ3"/>
<dbReference type="Pfam" id="PF00248">
    <property type="entry name" value="Aldo_ket_red"/>
    <property type="match status" value="1"/>
</dbReference>
<dbReference type="InterPro" id="IPR023210">
    <property type="entry name" value="NADP_OxRdtase_dom"/>
</dbReference>
<dbReference type="HOGENOM" id="CLU_023205_0_0_1"/>
<dbReference type="EMBL" id="KL142392">
    <property type="protein sequence ID" value="KDR71561.1"/>
    <property type="molecule type" value="Genomic_DNA"/>
</dbReference>
<dbReference type="AlphaFoldDB" id="A0A067SKZ3"/>
<evidence type="ECO:0000313" key="7">
    <source>
        <dbReference type="EMBL" id="KDR71561.1"/>
    </source>
</evidence>
<keyword evidence="2" id="KW-0521">NADP</keyword>
<dbReference type="InterPro" id="IPR018170">
    <property type="entry name" value="Aldo/ket_reductase_CS"/>
</dbReference>
<comment type="similarity">
    <text evidence="1">Belongs to the aldo/keto reductase family.</text>
</comment>
<dbReference type="PANTHER" id="PTHR43827:SF3">
    <property type="entry name" value="NADP-DEPENDENT OXIDOREDUCTASE DOMAIN-CONTAINING PROTEIN"/>
    <property type="match status" value="1"/>
</dbReference>
<dbReference type="SUPFAM" id="SSF51430">
    <property type="entry name" value="NAD(P)-linked oxidoreductase"/>
    <property type="match status" value="1"/>
</dbReference>
<dbReference type="InterPro" id="IPR020471">
    <property type="entry name" value="AKR"/>
</dbReference>
<keyword evidence="8" id="KW-1185">Reference proteome</keyword>
<proteinExistence type="inferred from homology"/>
<feature type="domain" description="NADP-dependent oxidoreductase" evidence="6">
    <location>
        <begin position="32"/>
        <end position="297"/>
    </location>
</feature>
<accession>A0A067SKZ3</accession>
<dbReference type="PIRSF" id="PIRSF000097">
    <property type="entry name" value="AKR"/>
    <property type="match status" value="1"/>
</dbReference>
<dbReference type="InterPro" id="IPR036812">
    <property type="entry name" value="NAD(P)_OxRdtase_dom_sf"/>
</dbReference>
<dbReference type="Proteomes" id="UP000027222">
    <property type="component" value="Unassembled WGS sequence"/>
</dbReference>
<keyword evidence="3" id="KW-0560">Oxidoreductase</keyword>
<evidence type="ECO:0000259" key="6">
    <source>
        <dbReference type="Pfam" id="PF00248"/>
    </source>
</evidence>
<evidence type="ECO:0000256" key="2">
    <source>
        <dbReference type="ARBA" id="ARBA00022857"/>
    </source>
</evidence>